<dbReference type="Pfam" id="PF19539">
    <property type="entry name" value="DUF6063"/>
    <property type="match status" value="1"/>
</dbReference>
<dbReference type="InterPro" id="IPR045707">
    <property type="entry name" value="DUF6063"/>
</dbReference>
<dbReference type="RefSeq" id="WP_206707013.1">
    <property type="nucleotide sequence ID" value="NZ_CP059066.1"/>
</dbReference>
<evidence type="ECO:0000256" key="1">
    <source>
        <dbReference type="SAM" id="Phobius"/>
    </source>
</evidence>
<keyword evidence="1" id="KW-1133">Transmembrane helix</keyword>
<protein>
    <submittedName>
        <fullName evidence="2">Uncharacterized protein</fullName>
    </submittedName>
</protein>
<name>A0A8A0RQ32_9FIRM</name>
<organism evidence="2 3">
    <name type="scientific">Koleobacter methoxysyntrophicus</name>
    <dbReference type="NCBI Taxonomy" id="2751313"/>
    <lineage>
        <taxon>Bacteria</taxon>
        <taxon>Bacillati</taxon>
        <taxon>Bacillota</taxon>
        <taxon>Clostridia</taxon>
        <taxon>Koleobacterales</taxon>
        <taxon>Koleobacteraceae</taxon>
        <taxon>Koleobacter</taxon>
    </lineage>
</organism>
<dbReference type="EMBL" id="CP059066">
    <property type="protein sequence ID" value="QSQ09668.1"/>
    <property type="molecule type" value="Genomic_DNA"/>
</dbReference>
<dbReference type="AlphaFoldDB" id="A0A8A0RQ32"/>
<accession>A0A8A0RQ32</accession>
<keyword evidence="1" id="KW-0812">Transmembrane</keyword>
<proteinExistence type="predicted"/>
<sequence>MEHYSVYSVEKAFNIFIELLKKGELRAEENRELFNAFINDTEVYDIIKNIIEKHSDTSIIKGEDILYITPGVDNKVFGYSNEELRKKIGLANNLELYTVYFVILCIVAMFYSGEGYDMKYRQYITVDELEGFITEKARIIKEKEMDMEEIEGDAEYNFRMMAEKWLDMPEYDDKIKVLAASRSTRLSFIAKACRFLEEENLLKFHDEREIYTTPKMDKMIMSYYTSTSRKEKILGILADLIPDRGNEDAQD</sequence>
<keyword evidence="1" id="KW-0472">Membrane</keyword>
<reference evidence="2" key="1">
    <citation type="submission" date="2020-07" db="EMBL/GenBank/DDBJ databases">
        <title>Koleobacter methoxysyntrophicus gen. nov., sp. nov., a novel anaerobic bacterium isolated from deep subsurface oil field and proposal of Koleobacterales ord. nov. in the phylum Firmicutes.</title>
        <authorList>
            <person name="Sakamoto S."/>
            <person name="Tamaki H."/>
        </authorList>
    </citation>
    <scope>NUCLEOTIDE SEQUENCE</scope>
    <source>
        <strain evidence="2">NRmbB1</strain>
    </source>
</reference>
<keyword evidence="3" id="KW-1185">Reference proteome</keyword>
<dbReference type="KEGG" id="kme:H0A61_02047"/>
<evidence type="ECO:0000313" key="2">
    <source>
        <dbReference type="EMBL" id="QSQ09668.1"/>
    </source>
</evidence>
<feature type="transmembrane region" description="Helical" evidence="1">
    <location>
        <begin position="94"/>
        <end position="113"/>
    </location>
</feature>
<dbReference type="Proteomes" id="UP000662904">
    <property type="component" value="Chromosome"/>
</dbReference>
<gene>
    <name evidence="2" type="ORF">H0A61_02047</name>
</gene>
<evidence type="ECO:0000313" key="3">
    <source>
        <dbReference type="Proteomes" id="UP000662904"/>
    </source>
</evidence>